<dbReference type="Gene3D" id="1.10.3210.10">
    <property type="entry name" value="Hypothetical protein af1432"/>
    <property type="match status" value="1"/>
</dbReference>
<name>A0A3D8MGT7_9ALTE</name>
<sequence>MSVEKYVSFAAQSFTLPDLCLRIRNVLDDHRSDTDDIARMISVDPSLSAKILRLANSALFRFPSQIESIPKAINVIGGEALYNLVIAETANSAFKCFESGLIRLDKHWHSSVYCGMAGKYLAKQSRVRASERFFVMGILMNLSELVIAKCSPDEYQAYLSDEHPGLPWEKQKKYFNFTFAECSGTIMESWKLPLPLFFPVKNAHNPHKQAAERDIALIACAQRITLRENEPQEYGKLELFTPEIAASLKVEGETLGNAVSFANTETQKIVNLIR</sequence>
<evidence type="ECO:0000313" key="3">
    <source>
        <dbReference type="Proteomes" id="UP000256561"/>
    </source>
</evidence>
<evidence type="ECO:0000259" key="1">
    <source>
        <dbReference type="PROSITE" id="PS51833"/>
    </source>
</evidence>
<feature type="domain" description="HDOD" evidence="1">
    <location>
        <begin position="13"/>
        <end position="206"/>
    </location>
</feature>
<dbReference type="RefSeq" id="WP_115591719.1">
    <property type="nucleotide sequence ID" value="NZ_QRHA01000001.1"/>
</dbReference>
<dbReference type="SUPFAM" id="SSF109604">
    <property type="entry name" value="HD-domain/PDEase-like"/>
    <property type="match status" value="1"/>
</dbReference>
<dbReference type="Pfam" id="PF08668">
    <property type="entry name" value="HDOD"/>
    <property type="match status" value="1"/>
</dbReference>
<dbReference type="OrthoDB" id="9770715at2"/>
<dbReference type="PROSITE" id="PS51833">
    <property type="entry name" value="HDOD"/>
    <property type="match status" value="1"/>
</dbReference>
<proteinExistence type="predicted"/>
<dbReference type="PANTHER" id="PTHR33525">
    <property type="match status" value="1"/>
</dbReference>
<protein>
    <submittedName>
        <fullName evidence="2">HDOD domain-containing protein</fullName>
    </submittedName>
</protein>
<dbReference type="AlphaFoldDB" id="A0A3D8MGT7"/>
<dbReference type="EMBL" id="QRHA01000001">
    <property type="protein sequence ID" value="RDV29418.1"/>
    <property type="molecule type" value="Genomic_DNA"/>
</dbReference>
<dbReference type="PANTHER" id="PTHR33525:SF3">
    <property type="entry name" value="RIBONUCLEASE Y"/>
    <property type="match status" value="1"/>
</dbReference>
<reference evidence="3" key="1">
    <citation type="submission" date="2018-08" db="EMBL/GenBank/DDBJ databases">
        <authorList>
            <person name="Zhang J."/>
            <person name="Du Z.-J."/>
        </authorList>
    </citation>
    <scope>NUCLEOTIDE SEQUENCE [LARGE SCALE GENOMIC DNA]</scope>
    <source>
        <strain evidence="3">KCTC 52655</strain>
    </source>
</reference>
<dbReference type="InterPro" id="IPR052340">
    <property type="entry name" value="RNase_Y/CdgJ"/>
</dbReference>
<dbReference type="Proteomes" id="UP000256561">
    <property type="component" value="Unassembled WGS sequence"/>
</dbReference>
<accession>A0A3D8MGT7</accession>
<keyword evidence="3" id="KW-1185">Reference proteome</keyword>
<organism evidence="2 3">
    <name type="scientific">Alteromonas aestuariivivens</name>
    <dbReference type="NCBI Taxonomy" id="1938339"/>
    <lineage>
        <taxon>Bacteria</taxon>
        <taxon>Pseudomonadati</taxon>
        <taxon>Pseudomonadota</taxon>
        <taxon>Gammaproteobacteria</taxon>
        <taxon>Alteromonadales</taxon>
        <taxon>Alteromonadaceae</taxon>
        <taxon>Alteromonas/Salinimonas group</taxon>
        <taxon>Alteromonas</taxon>
    </lineage>
</organism>
<comment type="caution">
    <text evidence="2">The sequence shown here is derived from an EMBL/GenBank/DDBJ whole genome shotgun (WGS) entry which is preliminary data.</text>
</comment>
<dbReference type="InterPro" id="IPR013976">
    <property type="entry name" value="HDOD"/>
</dbReference>
<evidence type="ECO:0000313" key="2">
    <source>
        <dbReference type="EMBL" id="RDV29418.1"/>
    </source>
</evidence>
<gene>
    <name evidence="2" type="ORF">DXV75_01090</name>
</gene>